<dbReference type="InterPro" id="IPR002347">
    <property type="entry name" value="SDR_fam"/>
</dbReference>
<dbReference type="InterPro" id="IPR036291">
    <property type="entry name" value="NAD(P)-bd_dom_sf"/>
</dbReference>
<proteinExistence type="inferred from homology"/>
<evidence type="ECO:0000313" key="5">
    <source>
        <dbReference type="EMBL" id="MEQ5843529.1"/>
    </source>
</evidence>
<organism evidence="5 6">
    <name type="scientific">Paraburkholderia acidicola</name>
    <dbReference type="NCBI Taxonomy" id="1912599"/>
    <lineage>
        <taxon>Bacteria</taxon>
        <taxon>Pseudomonadati</taxon>
        <taxon>Pseudomonadota</taxon>
        <taxon>Betaproteobacteria</taxon>
        <taxon>Burkholderiales</taxon>
        <taxon>Burkholderiaceae</taxon>
        <taxon>Paraburkholderia</taxon>
    </lineage>
</organism>
<dbReference type="PANTHER" id="PTHR44252">
    <property type="entry name" value="D-ERYTHRULOSE REDUCTASE"/>
    <property type="match status" value="1"/>
</dbReference>
<feature type="region of interest" description="Disordered" evidence="4">
    <location>
        <begin position="1"/>
        <end position="23"/>
    </location>
</feature>
<evidence type="ECO:0000256" key="4">
    <source>
        <dbReference type="SAM" id="MobiDB-lite"/>
    </source>
</evidence>
<evidence type="ECO:0000256" key="1">
    <source>
        <dbReference type="ARBA" id="ARBA00006484"/>
    </source>
</evidence>
<reference evidence="5 6" key="1">
    <citation type="journal article" date="2024" name="Chem. Sci.">
        <title>Discovery of a lagriamide polyketide by integrated genome mining, isotopic labeling, and untargeted metabolomics.</title>
        <authorList>
            <person name="Fergusson C.H."/>
            <person name="Saulog J."/>
            <person name="Paulo B.S."/>
            <person name="Wilson D.M."/>
            <person name="Liu D.Y."/>
            <person name="Morehouse N.J."/>
            <person name="Waterworth S."/>
            <person name="Barkei J."/>
            <person name="Gray C.A."/>
            <person name="Kwan J.C."/>
            <person name="Eustaquio A.S."/>
            <person name="Linington R.G."/>
        </authorList>
    </citation>
    <scope>NUCLEOTIDE SEQUENCE [LARGE SCALE GENOMIC DNA]</scope>
    <source>
        <strain evidence="5 6">RL17-338-BIF-B</strain>
    </source>
</reference>
<dbReference type="Proteomes" id="UP001469089">
    <property type="component" value="Unassembled WGS sequence"/>
</dbReference>
<comment type="caution">
    <text evidence="5">The sequence shown here is derived from an EMBL/GenBank/DDBJ whole genome shotgun (WGS) entry which is preliminary data.</text>
</comment>
<keyword evidence="6" id="KW-1185">Reference proteome</keyword>
<evidence type="ECO:0000256" key="2">
    <source>
        <dbReference type="ARBA" id="ARBA00011881"/>
    </source>
</evidence>
<dbReference type="CDD" id="cd05233">
    <property type="entry name" value="SDR_c"/>
    <property type="match status" value="1"/>
</dbReference>
<gene>
    <name evidence="5" type="ORF">N0A02_29145</name>
</gene>
<dbReference type="PRINTS" id="PR00081">
    <property type="entry name" value="GDHRDH"/>
</dbReference>
<protein>
    <submittedName>
        <fullName evidence="5">SDR family oxidoreductase</fullName>
    </submittedName>
</protein>
<dbReference type="PRINTS" id="PR00080">
    <property type="entry name" value="SDRFAMILY"/>
</dbReference>
<name>A0ABV1LW18_9BURK</name>
<dbReference type="PROSITE" id="PS00061">
    <property type="entry name" value="ADH_SHORT"/>
    <property type="match status" value="1"/>
</dbReference>
<dbReference type="InterPro" id="IPR020904">
    <property type="entry name" value="Sc_DH/Rdtase_CS"/>
</dbReference>
<dbReference type="Pfam" id="PF13561">
    <property type="entry name" value="adh_short_C2"/>
    <property type="match status" value="1"/>
</dbReference>
<comment type="subunit">
    <text evidence="2">Homotetramer.</text>
</comment>
<comment type="similarity">
    <text evidence="1">Belongs to the short-chain dehydrogenases/reductases (SDR) family.</text>
</comment>
<dbReference type="InterPro" id="IPR051737">
    <property type="entry name" value="L-xylulose/Carbonyl_redctase"/>
</dbReference>
<dbReference type="EMBL" id="JAOALG010000002">
    <property type="protein sequence ID" value="MEQ5843529.1"/>
    <property type="molecule type" value="Genomic_DNA"/>
</dbReference>
<sequence length="272" mass="28563">MTGTSEQHDAVDHPGGTVMGSQKSSASLDGLAALVTGAGRGLGAEIASALAQRGATVYALSRSASELDDVVTRIHNEGGQASAIACDVTDVDAFSAAIDRMDRLHVLVNNAGTNFPTGFVDVTLEQLDAMLLLNVRSVFTVAQVCARKMIASGIARGSIINMSSQMGHVGAIRRSVYCMTKRAIEGLTKAMALELAANRICVNTVAPTFVETPMTKSFFEDATFYNWVMERLPMGRLLPAEDVAAAVCYLASPAAAMVTGTSLRIDGGWTAQ</sequence>
<keyword evidence="3" id="KW-0521">NADP</keyword>
<dbReference type="RefSeq" id="WP_349545170.1">
    <property type="nucleotide sequence ID" value="NZ_JAOALG010000002.1"/>
</dbReference>
<accession>A0ABV1LW18</accession>
<evidence type="ECO:0000313" key="6">
    <source>
        <dbReference type="Proteomes" id="UP001469089"/>
    </source>
</evidence>
<dbReference type="PANTHER" id="PTHR44252:SF3">
    <property type="entry name" value="D-ERYTHRULOSE REDUCTASE-RELATED"/>
    <property type="match status" value="1"/>
</dbReference>
<evidence type="ECO:0000256" key="3">
    <source>
        <dbReference type="ARBA" id="ARBA00022857"/>
    </source>
</evidence>
<dbReference type="SUPFAM" id="SSF51735">
    <property type="entry name" value="NAD(P)-binding Rossmann-fold domains"/>
    <property type="match status" value="1"/>
</dbReference>
<dbReference type="Gene3D" id="3.40.50.720">
    <property type="entry name" value="NAD(P)-binding Rossmann-like Domain"/>
    <property type="match status" value="1"/>
</dbReference>
<feature type="compositionally biased region" description="Basic and acidic residues" evidence="4">
    <location>
        <begin position="1"/>
        <end position="12"/>
    </location>
</feature>